<gene>
    <name evidence="5" type="ORF">IWA51_05015</name>
</gene>
<keyword evidence="1 5" id="KW-0489">Methyltransferase</keyword>
<dbReference type="Proteomes" id="UP000595224">
    <property type="component" value="Chromosome"/>
</dbReference>
<dbReference type="RefSeq" id="WP_198443452.1">
    <property type="nucleotide sequence ID" value="NZ_CBCSHE010000004.1"/>
</dbReference>
<evidence type="ECO:0000256" key="3">
    <source>
        <dbReference type="ARBA" id="ARBA00022691"/>
    </source>
</evidence>
<dbReference type="SUPFAM" id="SSF53335">
    <property type="entry name" value="S-adenosyl-L-methionine-dependent methyltransferases"/>
    <property type="match status" value="1"/>
</dbReference>
<evidence type="ECO:0000313" key="6">
    <source>
        <dbReference type="Proteomes" id="UP000595224"/>
    </source>
</evidence>
<dbReference type="InterPro" id="IPR019614">
    <property type="entry name" value="SAM-dep_methyl-trfase"/>
</dbReference>
<dbReference type="PANTHER" id="PTHR43042:SF3">
    <property type="entry name" value="RIBOSOMAL RNA LARGE SUBUNIT METHYLTRANSFERASE YWBD-RELATED"/>
    <property type="match status" value="1"/>
</dbReference>
<dbReference type="CDD" id="cd02440">
    <property type="entry name" value="AdoMet_MTases"/>
    <property type="match status" value="1"/>
</dbReference>
<dbReference type="Gene3D" id="3.40.50.150">
    <property type="entry name" value="Vaccinia Virus protein VP39"/>
    <property type="match status" value="1"/>
</dbReference>
<reference evidence="5 6" key="1">
    <citation type="submission" date="2020-11" db="EMBL/GenBank/DDBJ databases">
        <title>Treponema Peruensis nv. sp., first commensal Treponema isolated from human feces.</title>
        <authorList>
            <person name="Belkhou C."/>
            <person name="Raes J."/>
        </authorList>
    </citation>
    <scope>NUCLEOTIDE SEQUENCE [LARGE SCALE GENOMIC DNA]</scope>
    <source>
        <strain evidence="5 6">RCC2812</strain>
    </source>
</reference>
<evidence type="ECO:0000259" key="4">
    <source>
        <dbReference type="Pfam" id="PF10672"/>
    </source>
</evidence>
<feature type="domain" description="S-adenosylmethionine-dependent methyltransferase" evidence="4">
    <location>
        <begin position="170"/>
        <end position="337"/>
    </location>
</feature>
<dbReference type="AlphaFoldDB" id="A0A7T3V6H0"/>
<evidence type="ECO:0000256" key="1">
    <source>
        <dbReference type="ARBA" id="ARBA00022603"/>
    </source>
</evidence>
<protein>
    <submittedName>
        <fullName evidence="5">Class I SAM-dependent methyltransferase</fullName>
    </submittedName>
</protein>
<dbReference type="GO" id="GO:0032259">
    <property type="term" value="P:methylation"/>
    <property type="evidence" value="ECO:0007669"/>
    <property type="project" value="UniProtKB-KW"/>
</dbReference>
<name>A0A7T3V6H0_9SPIR</name>
<organism evidence="5 6">
    <name type="scientific">Treponema peruense</name>
    <dbReference type="NCBI Taxonomy" id="2787628"/>
    <lineage>
        <taxon>Bacteria</taxon>
        <taxon>Pseudomonadati</taxon>
        <taxon>Spirochaetota</taxon>
        <taxon>Spirochaetia</taxon>
        <taxon>Spirochaetales</taxon>
        <taxon>Treponemataceae</taxon>
        <taxon>Treponema</taxon>
    </lineage>
</organism>
<evidence type="ECO:0000313" key="5">
    <source>
        <dbReference type="EMBL" id="QQA01960.1"/>
    </source>
</evidence>
<dbReference type="GO" id="GO:0008168">
    <property type="term" value="F:methyltransferase activity"/>
    <property type="evidence" value="ECO:0007669"/>
    <property type="project" value="UniProtKB-KW"/>
</dbReference>
<dbReference type="EMBL" id="CP064936">
    <property type="protein sequence ID" value="QQA01960.1"/>
    <property type="molecule type" value="Genomic_DNA"/>
</dbReference>
<keyword evidence="3" id="KW-0949">S-adenosyl-L-methionine</keyword>
<proteinExistence type="predicted"/>
<dbReference type="Gene3D" id="3.30.750.80">
    <property type="entry name" value="RNA methyltransferase domain (HRMD) like"/>
    <property type="match status" value="1"/>
</dbReference>
<sequence>MIEQNANTEEKNRYQSELFANRLAKNLKQLRKWARRSRVTCYRLYDRDIPEIPLACDIYTFLPAEITDKMEAARFLMEQNTAISANGPEARQIIFEETQRTYAHIYLYERPYEKDDAEEDEWLKTMAAAAAKTLGLEHDHVITKTRRHQSDNGKRDQYDKIDSQIHISGTIQEQGQLFKVNLTDYIDTGIFFDHRPLRDTVRSECAGKTVLNLFCYTGSFSVYAAEGRAKRVESVDMSKTYTEWAKSNLKLNGFTDEEKYPVCRQDAVGFLNQKNAEVPNKEGTNRYDIIILDPPTFSNSKRTDTTLDINRDWISLVAKCLGILNPDGTLYFSTNSRRLKFDSTLLPSQDGTELYEATDITSKTVPEDYRNSRIHRAWKIKAKVTHE</sequence>
<dbReference type="InterPro" id="IPR029063">
    <property type="entry name" value="SAM-dependent_MTases_sf"/>
</dbReference>
<dbReference type="Pfam" id="PF10672">
    <property type="entry name" value="Methyltrans_SAM"/>
    <property type="match status" value="1"/>
</dbReference>
<accession>A0A7T3V6H0</accession>
<dbReference type="PANTHER" id="PTHR43042">
    <property type="entry name" value="SAM-DEPENDENT METHYLTRANSFERASE"/>
    <property type="match status" value="1"/>
</dbReference>
<keyword evidence="2 5" id="KW-0808">Transferase</keyword>
<evidence type="ECO:0000256" key="2">
    <source>
        <dbReference type="ARBA" id="ARBA00022679"/>
    </source>
</evidence>
<dbReference type="KEGG" id="tper:IWA51_05015"/>
<keyword evidence="6" id="KW-1185">Reference proteome</keyword>